<dbReference type="eggNOG" id="ENOG502QPM6">
    <property type="taxonomic scope" value="Eukaryota"/>
</dbReference>
<evidence type="ECO:0000313" key="3">
    <source>
        <dbReference type="RefSeq" id="XP_010271126.1"/>
    </source>
</evidence>
<sequence length="246" mass="28549">MEGSSMVRQQMIQFLLFSSAQLGVRPIVKYTALSLYAERFYPSLNKKARFMRDNSKRNWLLQPFRESNMQLFALISLWISSKIHESCPLSVKSLKSLGDEIIGEQHFTIRDFLESEVVFMQVLDFEIGVSNIAFLFLEDLLIQFRELARVGELVNFETCMNIMDLLYETEETSSLYASPCSLAASILVASYVITVPKQQWEFPLLPWVKFVTSYKEESIEKLVRTILEHVLKDHLLEKKSVLEEKV</sequence>
<organism evidence="2 3">
    <name type="scientific">Nelumbo nucifera</name>
    <name type="common">Sacred lotus</name>
    <dbReference type="NCBI Taxonomy" id="4432"/>
    <lineage>
        <taxon>Eukaryota</taxon>
        <taxon>Viridiplantae</taxon>
        <taxon>Streptophyta</taxon>
        <taxon>Embryophyta</taxon>
        <taxon>Tracheophyta</taxon>
        <taxon>Spermatophyta</taxon>
        <taxon>Magnoliopsida</taxon>
        <taxon>Proteales</taxon>
        <taxon>Nelumbonaceae</taxon>
        <taxon>Nelumbo</taxon>
    </lineage>
</organism>
<dbReference type="STRING" id="4432.A0A1U8B4T2"/>
<dbReference type="Gene3D" id="1.10.472.10">
    <property type="entry name" value="Cyclin-like"/>
    <property type="match status" value="1"/>
</dbReference>
<evidence type="ECO:0000313" key="2">
    <source>
        <dbReference type="Proteomes" id="UP000189703"/>
    </source>
</evidence>
<gene>
    <name evidence="3" type="primary">LOC104607246</name>
</gene>
<dbReference type="SUPFAM" id="SSF47954">
    <property type="entry name" value="Cyclin-like"/>
    <property type="match status" value="1"/>
</dbReference>
<dbReference type="KEGG" id="nnu:104607246"/>
<name>A0A1U8B4T2_NELNU</name>
<dbReference type="InParanoid" id="A0A1U8B4T2"/>
<dbReference type="Pfam" id="PF00134">
    <property type="entry name" value="Cyclin_N"/>
    <property type="match status" value="1"/>
</dbReference>
<dbReference type="GO" id="GO:0000307">
    <property type="term" value="C:cyclin-dependent protein kinase holoenzyme complex"/>
    <property type="evidence" value="ECO:0000318"/>
    <property type="project" value="GO_Central"/>
</dbReference>
<accession>A0A1U8B4T2</accession>
<dbReference type="GO" id="GO:0016538">
    <property type="term" value="F:cyclin-dependent protein serine/threonine kinase regulator activity"/>
    <property type="evidence" value="ECO:0000318"/>
    <property type="project" value="GO_Central"/>
</dbReference>
<dbReference type="RefSeq" id="XP_010271126.1">
    <property type="nucleotide sequence ID" value="XM_010272824.2"/>
</dbReference>
<protein>
    <submittedName>
        <fullName evidence="3">Cyclin-J18-like isoform X1</fullName>
    </submittedName>
</protein>
<dbReference type="Proteomes" id="UP000189703">
    <property type="component" value="Unplaced"/>
</dbReference>
<reference evidence="3" key="1">
    <citation type="submission" date="2025-08" db="UniProtKB">
        <authorList>
            <consortium name="RefSeq"/>
        </authorList>
    </citation>
    <scope>IDENTIFICATION</scope>
</reference>
<dbReference type="GO" id="GO:0000082">
    <property type="term" value="P:G1/S transition of mitotic cell cycle"/>
    <property type="evidence" value="ECO:0000318"/>
    <property type="project" value="GO_Central"/>
</dbReference>
<dbReference type="InterPro" id="IPR036915">
    <property type="entry name" value="Cyclin-like_sf"/>
</dbReference>
<keyword evidence="2" id="KW-1185">Reference proteome</keyword>
<feature type="domain" description="Cyclin N-terminal" evidence="1">
    <location>
        <begin position="9"/>
        <end position="127"/>
    </location>
</feature>
<dbReference type="FunCoup" id="A0A1U8B4T2">
    <property type="interactions" value="385"/>
</dbReference>
<dbReference type="AlphaFoldDB" id="A0A1U8B4T2"/>
<dbReference type="GO" id="GO:0005737">
    <property type="term" value="C:cytoplasm"/>
    <property type="evidence" value="ECO:0000318"/>
    <property type="project" value="GO_Central"/>
</dbReference>
<dbReference type="OMA" id="EFPVLAW"/>
<dbReference type="InterPro" id="IPR006671">
    <property type="entry name" value="Cyclin_N"/>
</dbReference>
<evidence type="ECO:0000259" key="1">
    <source>
        <dbReference type="Pfam" id="PF00134"/>
    </source>
</evidence>
<dbReference type="GeneID" id="104607246"/>
<dbReference type="OrthoDB" id="1923367at2759"/>
<dbReference type="GO" id="GO:0005634">
    <property type="term" value="C:nucleus"/>
    <property type="evidence" value="ECO:0000318"/>
    <property type="project" value="GO_Central"/>
</dbReference>
<proteinExistence type="predicted"/>